<dbReference type="GO" id="GO:0005737">
    <property type="term" value="C:cytoplasm"/>
    <property type="evidence" value="ECO:0007669"/>
    <property type="project" value="TreeGrafter"/>
</dbReference>
<dbReference type="SUPFAM" id="SSF53383">
    <property type="entry name" value="PLP-dependent transferases"/>
    <property type="match status" value="1"/>
</dbReference>
<dbReference type="GO" id="GO:0016831">
    <property type="term" value="F:carboxy-lyase activity"/>
    <property type="evidence" value="ECO:0007669"/>
    <property type="project" value="UniProtKB-KW"/>
</dbReference>
<comment type="caution">
    <text evidence="8">The sequence shown here is derived from an EMBL/GenBank/DDBJ whole genome shotgun (WGS) entry which is preliminary data.</text>
</comment>
<keyword evidence="3" id="KW-0210">Decarboxylase</keyword>
<dbReference type="Pfam" id="PF00282">
    <property type="entry name" value="Pyridoxal_deC"/>
    <property type="match status" value="1"/>
</dbReference>
<evidence type="ECO:0000256" key="1">
    <source>
        <dbReference type="ARBA" id="ARBA00001933"/>
    </source>
</evidence>
<evidence type="ECO:0000256" key="6">
    <source>
        <dbReference type="PIRSR" id="PIRSR602129-50"/>
    </source>
</evidence>
<evidence type="ECO:0000313" key="11">
    <source>
        <dbReference type="Proteomes" id="UP001154259"/>
    </source>
</evidence>
<name>A0A9W4TRK5_9PROT</name>
<evidence type="ECO:0000313" key="10">
    <source>
        <dbReference type="Proteomes" id="UP001154255"/>
    </source>
</evidence>
<keyword evidence="4 6" id="KW-0663">Pyridoxal phosphate</keyword>
<keyword evidence="11" id="KW-1185">Reference proteome</keyword>
<dbReference type="Gene3D" id="3.40.640.10">
    <property type="entry name" value="Type I PLP-dependent aspartate aminotransferase-like (Major domain)"/>
    <property type="match status" value="1"/>
</dbReference>
<evidence type="ECO:0000313" key="9">
    <source>
        <dbReference type="EMBL" id="CAI3961374.1"/>
    </source>
</evidence>
<dbReference type="Proteomes" id="UP001154255">
    <property type="component" value="Unassembled WGS sequence"/>
</dbReference>
<proteinExistence type="inferred from homology"/>
<sequence length="502" mass="56367">MKNVLFNLRENQLSNSLNHSVLYNAFDPLMISDYLKQINQKVTYLLEDKSKKGIDLIQPSNLLNIVKQLVNHDFKHKTVLERFSSIIDLHISTGIRVNSTGYMARQFSSVVPVAAMYDTISSMCPQPASFYECGPLPNVVDKIMAEEFSHFLGWENENFDMISTSGASLANLTAVTAARNLKFPDILQHGNLAQNGYKPAIAIGNDAHFSVSRIAGILGIGQENVILLPVNEQRQICIKEAKIELENAQKRGLRVFCIVASAGSTSVGAIDPLKELSELAHQYNAWFHVDAAHDGAFLVSDQLRGKVKDLSYADSFCLDAHKTLFVPAACTLLFYKNADYAHLSFPSHASYVAEEDEISCFESGTKNFECTKRPSILNLWVVWALYGRELFEEKLNYLVELTVQAYHYIRSLNDFEVLHVPESNILCFRYTPAGVPDQQLNRLQLNIRDALREGGQHFISKVDLDNVTALRLVMMNHEITISDVMDLISAIRKTTKNISIVK</sequence>
<dbReference type="InterPro" id="IPR002129">
    <property type="entry name" value="PyrdxlP-dep_de-COase"/>
</dbReference>
<dbReference type="PANTHER" id="PTHR45677">
    <property type="entry name" value="GLUTAMATE DECARBOXYLASE-RELATED"/>
    <property type="match status" value="1"/>
</dbReference>
<dbReference type="GO" id="GO:0019752">
    <property type="term" value="P:carboxylic acid metabolic process"/>
    <property type="evidence" value="ECO:0007669"/>
    <property type="project" value="InterPro"/>
</dbReference>
<dbReference type="EMBL" id="CAMXCM010000014">
    <property type="protein sequence ID" value="CAI3959419.1"/>
    <property type="molecule type" value="Genomic_DNA"/>
</dbReference>
<comment type="similarity">
    <text evidence="2 7">Belongs to the group II decarboxylase family.</text>
</comment>
<evidence type="ECO:0000256" key="4">
    <source>
        <dbReference type="ARBA" id="ARBA00022898"/>
    </source>
</evidence>
<evidence type="ECO:0000256" key="5">
    <source>
        <dbReference type="ARBA" id="ARBA00023239"/>
    </source>
</evidence>
<evidence type="ECO:0000256" key="7">
    <source>
        <dbReference type="RuleBase" id="RU000382"/>
    </source>
</evidence>
<comment type="cofactor">
    <cofactor evidence="1 6 7">
        <name>pyridoxal 5'-phosphate</name>
        <dbReference type="ChEBI" id="CHEBI:597326"/>
    </cofactor>
</comment>
<evidence type="ECO:0000256" key="3">
    <source>
        <dbReference type="ARBA" id="ARBA00022793"/>
    </source>
</evidence>
<dbReference type="Proteomes" id="UP001154259">
    <property type="component" value="Unassembled WGS sequence"/>
</dbReference>
<organism evidence="8 10">
    <name type="scientific">Commensalibacter communis</name>
    <dbReference type="NCBI Taxonomy" id="2972786"/>
    <lineage>
        <taxon>Bacteria</taxon>
        <taxon>Pseudomonadati</taxon>
        <taxon>Pseudomonadota</taxon>
        <taxon>Alphaproteobacteria</taxon>
        <taxon>Acetobacterales</taxon>
        <taxon>Acetobacteraceae</taxon>
    </lineage>
</organism>
<protein>
    <submittedName>
        <fullName evidence="8 9">Glutamate or tyrosine decarboxylase or a related PLP-dependent protein (GadA)</fullName>
    </submittedName>
</protein>
<dbReference type="PANTHER" id="PTHR45677:SF8">
    <property type="entry name" value="CYSTEINE SULFINIC ACID DECARBOXYLASE"/>
    <property type="match status" value="1"/>
</dbReference>
<accession>A0A9W4TRK5</accession>
<feature type="modified residue" description="N6-(pyridoxal phosphate)lysine" evidence="6">
    <location>
        <position position="322"/>
    </location>
</feature>
<dbReference type="GO" id="GO:0030170">
    <property type="term" value="F:pyridoxal phosphate binding"/>
    <property type="evidence" value="ECO:0007669"/>
    <property type="project" value="InterPro"/>
</dbReference>
<dbReference type="InterPro" id="IPR015424">
    <property type="entry name" value="PyrdxlP-dep_Trfase"/>
</dbReference>
<dbReference type="AlphaFoldDB" id="A0A9W4TRK5"/>
<keyword evidence="5 7" id="KW-0456">Lyase</keyword>
<dbReference type="InterPro" id="IPR015421">
    <property type="entry name" value="PyrdxlP-dep_Trfase_major"/>
</dbReference>
<evidence type="ECO:0000313" key="8">
    <source>
        <dbReference type="EMBL" id="CAI3959419.1"/>
    </source>
</evidence>
<dbReference type="EMBL" id="CAMXCS010000014">
    <property type="protein sequence ID" value="CAI3961374.1"/>
    <property type="molecule type" value="Genomic_DNA"/>
</dbReference>
<dbReference type="RefSeq" id="WP_271790759.1">
    <property type="nucleotide sequence ID" value="NZ_CAMXCJ010000011.1"/>
</dbReference>
<gene>
    <name evidence="9" type="ORF">R53529_LOCUS2347</name>
    <name evidence="8" type="ORF">R53530_LOCUS2335</name>
</gene>
<evidence type="ECO:0000256" key="2">
    <source>
        <dbReference type="ARBA" id="ARBA00009533"/>
    </source>
</evidence>
<reference evidence="8" key="1">
    <citation type="submission" date="2022-10" db="EMBL/GenBank/DDBJ databases">
        <authorList>
            <person name="Botero Cardona J."/>
        </authorList>
    </citation>
    <scope>NUCLEOTIDE SEQUENCE</scope>
    <source>
        <strain evidence="8">LMG 31819</strain>
        <strain evidence="9">R-53529</strain>
    </source>
</reference>
<dbReference type="Gene3D" id="3.90.1150.170">
    <property type="match status" value="1"/>
</dbReference>